<keyword evidence="2" id="KW-1185">Reference proteome</keyword>
<evidence type="ECO:0000313" key="1">
    <source>
        <dbReference type="EMBL" id="KAH7930868.1"/>
    </source>
</evidence>
<proteinExistence type="predicted"/>
<accession>A0ACB8C1L0</accession>
<reference evidence="1" key="1">
    <citation type="journal article" date="2021" name="New Phytol.">
        <title>Evolutionary innovations through gain and loss of genes in the ectomycorrhizal Boletales.</title>
        <authorList>
            <person name="Wu G."/>
            <person name="Miyauchi S."/>
            <person name="Morin E."/>
            <person name="Kuo A."/>
            <person name="Drula E."/>
            <person name="Varga T."/>
            <person name="Kohler A."/>
            <person name="Feng B."/>
            <person name="Cao Y."/>
            <person name="Lipzen A."/>
            <person name="Daum C."/>
            <person name="Hundley H."/>
            <person name="Pangilinan J."/>
            <person name="Johnson J."/>
            <person name="Barry K."/>
            <person name="LaButti K."/>
            <person name="Ng V."/>
            <person name="Ahrendt S."/>
            <person name="Min B."/>
            <person name="Choi I.G."/>
            <person name="Park H."/>
            <person name="Plett J.M."/>
            <person name="Magnuson J."/>
            <person name="Spatafora J.W."/>
            <person name="Nagy L.G."/>
            <person name="Henrissat B."/>
            <person name="Grigoriev I.V."/>
            <person name="Yang Z.L."/>
            <person name="Xu J."/>
            <person name="Martin F.M."/>
        </authorList>
    </citation>
    <scope>NUCLEOTIDE SEQUENCE</scope>
    <source>
        <strain evidence="1">KUC20120723A-06</strain>
    </source>
</reference>
<evidence type="ECO:0000313" key="2">
    <source>
        <dbReference type="Proteomes" id="UP000790709"/>
    </source>
</evidence>
<dbReference type="EMBL" id="MU266329">
    <property type="protein sequence ID" value="KAH7930868.1"/>
    <property type="molecule type" value="Genomic_DNA"/>
</dbReference>
<protein>
    <submittedName>
        <fullName evidence="1">Uncharacterized protein</fullName>
    </submittedName>
</protein>
<comment type="caution">
    <text evidence="1">The sequence shown here is derived from an EMBL/GenBank/DDBJ whole genome shotgun (WGS) entry which is preliminary data.</text>
</comment>
<gene>
    <name evidence="1" type="ORF">BV22DRAFT_40109</name>
</gene>
<name>A0ACB8C1L0_9AGAM</name>
<sequence>MGSIFSAIGSGINAVISAIAGVIMAIVGAITTVSLRTTRFFSTTYRLFSYRLLSRYLTSSSTYYAVDASDLAGQACAPAAGAEEARTKTSALPNSDILRPRPIRWSNTINIVYLVWPHFWRACTIVWSR</sequence>
<organism evidence="1 2">
    <name type="scientific">Leucogyrophana mollusca</name>
    <dbReference type="NCBI Taxonomy" id="85980"/>
    <lineage>
        <taxon>Eukaryota</taxon>
        <taxon>Fungi</taxon>
        <taxon>Dikarya</taxon>
        <taxon>Basidiomycota</taxon>
        <taxon>Agaricomycotina</taxon>
        <taxon>Agaricomycetes</taxon>
        <taxon>Agaricomycetidae</taxon>
        <taxon>Boletales</taxon>
        <taxon>Boletales incertae sedis</taxon>
        <taxon>Leucogyrophana</taxon>
    </lineage>
</organism>
<dbReference type="Proteomes" id="UP000790709">
    <property type="component" value="Unassembled WGS sequence"/>
</dbReference>